<keyword evidence="2" id="KW-0732">Signal</keyword>
<dbReference type="PROSITE" id="PS51257">
    <property type="entry name" value="PROKAR_LIPOPROTEIN"/>
    <property type="match status" value="1"/>
</dbReference>
<organism evidence="3 4">
    <name type="scientific">Actinoplanes nipponensis</name>
    <dbReference type="NCBI Taxonomy" id="135950"/>
    <lineage>
        <taxon>Bacteria</taxon>
        <taxon>Bacillati</taxon>
        <taxon>Actinomycetota</taxon>
        <taxon>Actinomycetes</taxon>
        <taxon>Micromonosporales</taxon>
        <taxon>Micromonosporaceae</taxon>
        <taxon>Actinoplanes</taxon>
    </lineage>
</organism>
<keyword evidence="4" id="KW-1185">Reference proteome</keyword>
<evidence type="ECO:0008006" key="5">
    <source>
        <dbReference type="Google" id="ProtNLM"/>
    </source>
</evidence>
<dbReference type="AlphaFoldDB" id="A0A919JEL8"/>
<feature type="compositionally biased region" description="Low complexity" evidence="1">
    <location>
        <begin position="27"/>
        <end position="48"/>
    </location>
</feature>
<evidence type="ECO:0000313" key="3">
    <source>
        <dbReference type="EMBL" id="GIE47776.1"/>
    </source>
</evidence>
<name>A0A919JEL8_9ACTN</name>
<proteinExistence type="predicted"/>
<feature type="signal peptide" evidence="2">
    <location>
        <begin position="1"/>
        <end position="26"/>
    </location>
</feature>
<reference evidence="3" key="1">
    <citation type="submission" date="2021-01" db="EMBL/GenBank/DDBJ databases">
        <title>Whole genome shotgun sequence of Actinoplanes nipponensis NBRC 14063.</title>
        <authorList>
            <person name="Komaki H."/>
            <person name="Tamura T."/>
        </authorList>
    </citation>
    <scope>NUCLEOTIDE SEQUENCE</scope>
    <source>
        <strain evidence="3">NBRC 14063</strain>
    </source>
</reference>
<accession>A0A919JEL8</accession>
<gene>
    <name evidence="3" type="ORF">Ani05nite_13100</name>
</gene>
<dbReference type="Proteomes" id="UP000647172">
    <property type="component" value="Unassembled WGS sequence"/>
</dbReference>
<dbReference type="InterPro" id="IPR024520">
    <property type="entry name" value="DUF3558"/>
</dbReference>
<feature type="region of interest" description="Disordered" evidence="1">
    <location>
        <begin position="27"/>
        <end position="56"/>
    </location>
</feature>
<evidence type="ECO:0000256" key="2">
    <source>
        <dbReference type="SAM" id="SignalP"/>
    </source>
</evidence>
<comment type="caution">
    <text evidence="3">The sequence shown here is derived from an EMBL/GenBank/DDBJ whole genome shotgun (WGS) entry which is preliminary data.</text>
</comment>
<dbReference type="EMBL" id="BOMQ01000017">
    <property type="protein sequence ID" value="GIE47776.1"/>
    <property type="molecule type" value="Genomic_DNA"/>
</dbReference>
<dbReference type="Pfam" id="PF12079">
    <property type="entry name" value="DUF3558"/>
    <property type="match status" value="1"/>
</dbReference>
<protein>
    <recommendedName>
        <fullName evidence="5">DUF3558 domain-containing protein</fullName>
    </recommendedName>
</protein>
<sequence>MNRRRLLVILAAACFALTGCGVLDQASPGAAAPAPAPTPSASAGPTSGSGLGDSVRDAGDIPDPCTLLSEARVTELTGRDVTRIDQDGQQAGDTTRFCQWQQAGGQLAVFLSRTTDSDFTSQIAGASRVDGVGEDAFQLAGHLYVLYGTVQIDVYSRGDSDEENLAQAKAVTRAVMAKI</sequence>
<dbReference type="RefSeq" id="WP_203766013.1">
    <property type="nucleotide sequence ID" value="NZ_BAAAYJ010000086.1"/>
</dbReference>
<evidence type="ECO:0000313" key="4">
    <source>
        <dbReference type="Proteomes" id="UP000647172"/>
    </source>
</evidence>
<feature type="chain" id="PRO_5039724594" description="DUF3558 domain-containing protein" evidence="2">
    <location>
        <begin position="27"/>
        <end position="179"/>
    </location>
</feature>
<evidence type="ECO:0000256" key="1">
    <source>
        <dbReference type="SAM" id="MobiDB-lite"/>
    </source>
</evidence>